<dbReference type="AlphaFoldDB" id="A0AA39CRC9"/>
<sequence>MARERRVGLPTGRAGRVKTANSFVTALSSVDDAETGAGGHCARHTSSLQSACCLGRFRMFATLLTPSRPALLLALALVSPWAQAGQAARPADAAPCIEVQVNGERIPAWDCLQRKLAPAPDSTARPDIPEAERLMRKPGNQLLQYNLEGTRQRMGDAFGRSVVPQRPAR</sequence>
<comment type="caution">
    <text evidence="1">The sequence shown here is derived from an EMBL/GenBank/DDBJ whole genome shotgun (WGS) entry which is preliminary data.</text>
</comment>
<name>A0AA39CRC9_9EURO</name>
<reference evidence="1" key="1">
    <citation type="submission" date="2022-10" db="EMBL/GenBank/DDBJ databases">
        <title>Culturing micro-colonial fungi from biological soil crusts in the Mojave desert and describing Neophaeococcomyces mojavensis, and introducing the new genera and species Taxawa tesnikishii.</title>
        <authorList>
            <person name="Kurbessoian T."/>
            <person name="Stajich J.E."/>
        </authorList>
    </citation>
    <scope>NUCLEOTIDE SEQUENCE</scope>
    <source>
        <strain evidence="1">TK_35</strain>
    </source>
</reference>
<gene>
    <name evidence="1" type="ORF">H2204_013476</name>
</gene>
<protein>
    <submittedName>
        <fullName evidence="1">Uncharacterized protein</fullName>
    </submittedName>
</protein>
<dbReference type="EMBL" id="JAPDRN010000153">
    <property type="protein sequence ID" value="KAJ9617809.1"/>
    <property type="molecule type" value="Genomic_DNA"/>
</dbReference>
<proteinExistence type="predicted"/>
<organism evidence="1">
    <name type="scientific">Knufia peltigerae</name>
    <dbReference type="NCBI Taxonomy" id="1002370"/>
    <lineage>
        <taxon>Eukaryota</taxon>
        <taxon>Fungi</taxon>
        <taxon>Dikarya</taxon>
        <taxon>Ascomycota</taxon>
        <taxon>Pezizomycotina</taxon>
        <taxon>Eurotiomycetes</taxon>
        <taxon>Chaetothyriomycetidae</taxon>
        <taxon>Chaetothyriales</taxon>
        <taxon>Trichomeriaceae</taxon>
        <taxon>Knufia</taxon>
    </lineage>
</organism>
<accession>A0AA39CRC9</accession>
<evidence type="ECO:0000313" key="1">
    <source>
        <dbReference type="EMBL" id="KAJ9617809.1"/>
    </source>
</evidence>